<comment type="subcellular location">
    <subcellularLocation>
        <location evidence="1">Membrane</location>
        <topology evidence="1">Multi-pass membrane protein</topology>
    </subcellularLocation>
</comment>
<feature type="transmembrane region" description="Helical" evidence="6">
    <location>
        <begin position="243"/>
        <end position="262"/>
    </location>
</feature>
<keyword evidence="4 6" id="KW-0472">Membrane</keyword>
<dbReference type="RefSeq" id="XP_062792044.1">
    <property type="nucleotide sequence ID" value="XM_062935993.1"/>
</dbReference>
<feature type="compositionally biased region" description="Polar residues" evidence="5">
    <location>
        <begin position="447"/>
        <end position="475"/>
    </location>
</feature>
<accession>A0ABZ1D183</accession>
<feature type="compositionally biased region" description="Basic and acidic residues" evidence="5">
    <location>
        <begin position="16"/>
        <end position="28"/>
    </location>
</feature>
<feature type="transmembrane region" description="Helical" evidence="6">
    <location>
        <begin position="148"/>
        <end position="172"/>
    </location>
</feature>
<evidence type="ECO:0000313" key="9">
    <source>
        <dbReference type="Proteomes" id="UP001329825"/>
    </source>
</evidence>
<feature type="transmembrane region" description="Helical" evidence="6">
    <location>
        <begin position="111"/>
        <end position="136"/>
    </location>
</feature>
<feature type="transmembrane region" description="Helical" evidence="6">
    <location>
        <begin position="372"/>
        <end position="393"/>
    </location>
</feature>
<feature type="transmembrane region" description="Helical" evidence="6">
    <location>
        <begin position="399"/>
        <end position="417"/>
    </location>
</feature>
<evidence type="ECO:0000313" key="8">
    <source>
        <dbReference type="EMBL" id="WRT67304.1"/>
    </source>
</evidence>
<keyword evidence="2 6" id="KW-0812">Transmembrane</keyword>
<evidence type="ECO:0000256" key="4">
    <source>
        <dbReference type="ARBA" id="ARBA00023136"/>
    </source>
</evidence>
<proteinExistence type="predicted"/>
<evidence type="ECO:0000256" key="6">
    <source>
        <dbReference type="SAM" id="Phobius"/>
    </source>
</evidence>
<sequence length="558" mass="62315">MNDISLAGPSRQSPTRSHEDSQQYHSKLDFPQYPAENDDDLPGYEEERTGPVSSRSSNDGKLHQQEEDDEDEEDGADLIYARQSENDIGIIGVEPGHESHRHASLEMKKALWWKNVIITALFILSWYTFATLLSLYNKWMFSPDYYGFSYPLFVTACHMVVQFCLAAVIRVVFADRFRPKERPTRKEYITKILPTAASTGGDIGLSNLSLKTITLSLYTMCKSSTLIFVLLFAFSFKLEAYSLRLISVITLISFGVFCMVFNTTSVSIPGIAMVFSASALGGLRWALTEVVMHKKGMGLSNPFATIFWLSPLMAVTLALVSMIVEGWFQIIGSDFFDGFQAVKTMGVIVFPGGLAFAMVTSEYFIIQRAGVVPLSIAGIFKEVSTISISAWVFGDQLTGLNIIGVVITVCGIALYSYHKYQKSISSTVELDAHGNPVKEDDTAPLMGSNSHRYTTTPQADPDNVQNALGGSSGLQATGVPLTQLGKVGKNKKESDEDRTQRLRDDFEGWDHQREDEWSEEDEVDEDEVERRRNQRIEGDTEPEGKKPHGWGDWWDKEL</sequence>
<feature type="region of interest" description="Disordered" evidence="5">
    <location>
        <begin position="434"/>
        <end position="558"/>
    </location>
</feature>
<feature type="compositionally biased region" description="Basic and acidic residues" evidence="5">
    <location>
        <begin position="490"/>
        <end position="515"/>
    </location>
</feature>
<keyword evidence="3 6" id="KW-1133">Transmembrane helix</keyword>
<evidence type="ECO:0000256" key="2">
    <source>
        <dbReference type="ARBA" id="ARBA00022692"/>
    </source>
</evidence>
<feature type="compositionally biased region" description="Acidic residues" evidence="5">
    <location>
        <begin position="516"/>
        <end position="527"/>
    </location>
</feature>
<dbReference type="PANTHER" id="PTHR11132">
    <property type="entry name" value="SOLUTE CARRIER FAMILY 35"/>
    <property type="match status" value="1"/>
</dbReference>
<evidence type="ECO:0000256" key="5">
    <source>
        <dbReference type="SAM" id="MobiDB-lite"/>
    </source>
</evidence>
<dbReference type="InterPro" id="IPR037185">
    <property type="entry name" value="EmrE-like"/>
</dbReference>
<dbReference type="InterPro" id="IPR050186">
    <property type="entry name" value="TPT_transporter"/>
</dbReference>
<reference evidence="8 9" key="1">
    <citation type="submission" date="2024-01" db="EMBL/GenBank/DDBJ databases">
        <title>Comparative genomics of Cryptococcus and Kwoniella reveals pathogenesis evolution and contrasting modes of karyotype evolution via chromosome fusion or intercentromeric recombination.</title>
        <authorList>
            <person name="Coelho M.A."/>
            <person name="David-Palma M."/>
            <person name="Shea T."/>
            <person name="Bowers K."/>
            <person name="McGinley-Smith S."/>
            <person name="Mohammad A.W."/>
            <person name="Gnirke A."/>
            <person name="Yurkov A.M."/>
            <person name="Nowrousian M."/>
            <person name="Sun S."/>
            <person name="Cuomo C.A."/>
            <person name="Heitman J."/>
        </authorList>
    </citation>
    <scope>NUCLEOTIDE SEQUENCE [LARGE SCALE GENOMIC DNA]</scope>
    <source>
        <strain evidence="8">CBS 11374</strain>
    </source>
</reference>
<dbReference type="InterPro" id="IPR004853">
    <property type="entry name" value="Sugar_P_trans_dom"/>
</dbReference>
<keyword evidence="9" id="KW-1185">Reference proteome</keyword>
<dbReference type="Proteomes" id="UP001329825">
    <property type="component" value="Chromosome 5"/>
</dbReference>
<dbReference type="Pfam" id="PF03151">
    <property type="entry name" value="TPT"/>
    <property type="match status" value="1"/>
</dbReference>
<organism evidence="8 9">
    <name type="scientific">Kwoniella shivajii</name>
    <dbReference type="NCBI Taxonomy" id="564305"/>
    <lineage>
        <taxon>Eukaryota</taxon>
        <taxon>Fungi</taxon>
        <taxon>Dikarya</taxon>
        <taxon>Basidiomycota</taxon>
        <taxon>Agaricomycotina</taxon>
        <taxon>Tremellomycetes</taxon>
        <taxon>Tremellales</taxon>
        <taxon>Cryptococcaceae</taxon>
        <taxon>Kwoniella</taxon>
    </lineage>
</organism>
<feature type="transmembrane region" description="Helical" evidence="6">
    <location>
        <begin position="344"/>
        <end position="365"/>
    </location>
</feature>
<feature type="compositionally biased region" description="Basic and acidic residues" evidence="5">
    <location>
        <begin position="528"/>
        <end position="546"/>
    </location>
</feature>
<dbReference type="GeneID" id="87956403"/>
<feature type="transmembrane region" description="Helical" evidence="6">
    <location>
        <begin position="216"/>
        <end position="236"/>
    </location>
</feature>
<feature type="domain" description="Sugar phosphate transporter" evidence="7">
    <location>
        <begin position="120"/>
        <end position="416"/>
    </location>
</feature>
<protein>
    <recommendedName>
        <fullName evidence="7">Sugar phosphate transporter domain-containing protein</fullName>
    </recommendedName>
</protein>
<evidence type="ECO:0000256" key="3">
    <source>
        <dbReference type="ARBA" id="ARBA00022989"/>
    </source>
</evidence>
<dbReference type="EMBL" id="CP141885">
    <property type="protein sequence ID" value="WRT67304.1"/>
    <property type="molecule type" value="Genomic_DNA"/>
</dbReference>
<dbReference type="SUPFAM" id="SSF103481">
    <property type="entry name" value="Multidrug resistance efflux transporter EmrE"/>
    <property type="match status" value="1"/>
</dbReference>
<feature type="transmembrane region" description="Helical" evidence="6">
    <location>
        <begin position="299"/>
        <end position="324"/>
    </location>
</feature>
<evidence type="ECO:0000256" key="1">
    <source>
        <dbReference type="ARBA" id="ARBA00004141"/>
    </source>
</evidence>
<evidence type="ECO:0000259" key="7">
    <source>
        <dbReference type="Pfam" id="PF03151"/>
    </source>
</evidence>
<feature type="region of interest" description="Disordered" evidence="5">
    <location>
        <begin position="1"/>
        <end position="74"/>
    </location>
</feature>
<name>A0ABZ1D183_9TREE</name>
<gene>
    <name evidence="8" type="ORF">IL334_004272</name>
</gene>